<organism evidence="1 2">
    <name type="scientific">Morganella psychrotolerans</name>
    <dbReference type="NCBI Taxonomy" id="368603"/>
    <lineage>
        <taxon>Bacteria</taxon>
        <taxon>Pseudomonadati</taxon>
        <taxon>Pseudomonadota</taxon>
        <taxon>Gammaproteobacteria</taxon>
        <taxon>Enterobacterales</taxon>
        <taxon>Morganellaceae</taxon>
        <taxon>Morganella</taxon>
    </lineage>
</organism>
<dbReference type="AlphaFoldDB" id="A0A1B8HR03"/>
<dbReference type="RefSeq" id="WP_067400947.1">
    <property type="nucleotide sequence ID" value="NZ_LZEY01000011.1"/>
</dbReference>
<name>A0A1B8HR03_9GAMM</name>
<dbReference type="EMBL" id="LZEY01000011">
    <property type="protein sequence ID" value="OBU11864.1"/>
    <property type="molecule type" value="Genomic_DNA"/>
</dbReference>
<evidence type="ECO:0000313" key="2">
    <source>
        <dbReference type="Proteomes" id="UP000092377"/>
    </source>
</evidence>
<accession>A0A1B8HR03</accession>
<sequence length="318" mass="35868">MKSKNKTEDLLVYIANQDDTKIEHKKILIEHSAYPGKRNNSTVGACQTCLPPDARTEFVEHILRSLGTRYTVTIYIAYPGTPLNDNDGEPYIKNGKRVVSVAGHMWFHVHELEPISKKINSDKSKAFGFMPKTSLPFGDGMVINKDTIHYENPHYRRIIEISEEQHQQLFNYGELAQKGTNPDFGLYYVGSSNSCIDFTWKSLRSASLLPDPIECGVFDLRREHCDSRVVIDHKRKSSFEGAMLVGNNIIHIRSIKAPYPHSELNTEILNAPPPDSILQGSDPKSVPLKEKKEIQIIDTPPNPNYGGSQLFGDWGKFG</sequence>
<comment type="caution">
    <text evidence="1">The sequence shown here is derived from an EMBL/GenBank/DDBJ whole genome shotgun (WGS) entry which is preliminary data.</text>
</comment>
<protein>
    <submittedName>
        <fullName evidence="1">Uncharacterized protein</fullName>
    </submittedName>
</protein>
<proteinExistence type="predicted"/>
<gene>
    <name evidence="1" type="ORF">AYY18_18030</name>
</gene>
<dbReference type="Proteomes" id="UP000092377">
    <property type="component" value="Unassembled WGS sequence"/>
</dbReference>
<dbReference type="OrthoDB" id="1676884at2"/>
<reference evidence="2" key="1">
    <citation type="submission" date="2016-06" db="EMBL/GenBank/DDBJ databases">
        <authorList>
            <person name="Butler K."/>
        </authorList>
    </citation>
    <scope>NUCLEOTIDE SEQUENCE [LARGE SCALE GENOMIC DNA]</scope>
    <source>
        <strain evidence="2">GCSL-Mp20</strain>
    </source>
</reference>
<keyword evidence="2" id="KW-1185">Reference proteome</keyword>
<evidence type="ECO:0000313" key="1">
    <source>
        <dbReference type="EMBL" id="OBU11864.1"/>
    </source>
</evidence>